<sequence>MKYALMIWHGEEHSEPPEEIDTWPDHKAWMDDLVARGVFRGGARLRPTATTKVRVRDGETLVSDGPYAETKDLIGGFLVVECAHLDEAIEIAAGHPFAAFGTVEVRPVWE</sequence>
<dbReference type="PANTHER" id="PTHR35174:SF3">
    <property type="entry name" value="BLL7171 PROTEIN"/>
    <property type="match status" value="1"/>
</dbReference>
<dbReference type="Proteomes" id="UP000533017">
    <property type="component" value="Unassembled WGS sequence"/>
</dbReference>
<dbReference type="InterPro" id="IPR011008">
    <property type="entry name" value="Dimeric_a/b-barrel"/>
</dbReference>
<organism evidence="4 5">
    <name type="scientific">Actinopolymorpha cephalotaxi</name>
    <dbReference type="NCBI Taxonomy" id="504797"/>
    <lineage>
        <taxon>Bacteria</taxon>
        <taxon>Bacillati</taxon>
        <taxon>Actinomycetota</taxon>
        <taxon>Actinomycetes</taxon>
        <taxon>Propionibacteriales</taxon>
        <taxon>Actinopolymorphaceae</taxon>
        <taxon>Actinopolymorpha</taxon>
    </lineage>
</organism>
<comment type="similarity">
    <text evidence="1">Belongs to the YciI family.</text>
</comment>
<keyword evidence="6" id="KW-1185">Reference proteome</keyword>
<reference evidence="3 6" key="2">
    <citation type="submission" date="2020-07" db="EMBL/GenBank/DDBJ databases">
        <title>Sequencing the genomes of 1000 actinobacteria strains.</title>
        <authorList>
            <person name="Klenk H.-P."/>
        </authorList>
    </citation>
    <scope>NUCLEOTIDE SEQUENCE [LARGE SCALE GENOMIC DNA]</scope>
    <source>
        <strain evidence="3 6">DSM 45117</strain>
    </source>
</reference>
<dbReference type="PANTHER" id="PTHR35174">
    <property type="entry name" value="BLL7171 PROTEIN-RELATED"/>
    <property type="match status" value="1"/>
</dbReference>
<evidence type="ECO:0000313" key="6">
    <source>
        <dbReference type="Proteomes" id="UP000533017"/>
    </source>
</evidence>
<dbReference type="SUPFAM" id="SSF54909">
    <property type="entry name" value="Dimeric alpha+beta barrel"/>
    <property type="match status" value="1"/>
</dbReference>
<name>A0A1I2S7J2_9ACTN</name>
<dbReference type="EMBL" id="FOOI01000006">
    <property type="protein sequence ID" value="SFG48884.1"/>
    <property type="molecule type" value="Genomic_DNA"/>
</dbReference>
<feature type="domain" description="YCII-related" evidence="2">
    <location>
        <begin position="1"/>
        <end position="110"/>
    </location>
</feature>
<reference evidence="4 5" key="1">
    <citation type="submission" date="2016-10" db="EMBL/GenBank/DDBJ databases">
        <authorList>
            <person name="de Groot N.N."/>
        </authorList>
    </citation>
    <scope>NUCLEOTIDE SEQUENCE [LARGE SCALE GENOMIC DNA]</scope>
    <source>
        <strain evidence="4 5">CPCC 202808</strain>
    </source>
</reference>
<dbReference type="AlphaFoldDB" id="A0A1I2S7J2"/>
<dbReference type="Gene3D" id="3.30.70.1060">
    <property type="entry name" value="Dimeric alpha+beta barrel"/>
    <property type="match status" value="1"/>
</dbReference>
<accession>A0A1I2S7J2</accession>
<protein>
    <submittedName>
        <fullName evidence="4">Uncharacterized conserved protein</fullName>
    </submittedName>
</protein>
<dbReference type="OrthoDB" id="668782at2"/>
<dbReference type="STRING" id="504797.SAMN05421678_106137"/>
<evidence type="ECO:0000256" key="1">
    <source>
        <dbReference type="ARBA" id="ARBA00007689"/>
    </source>
</evidence>
<gene>
    <name evidence="3" type="ORF">FHR37_005931</name>
    <name evidence="4" type="ORF">SAMN05421678_106137</name>
</gene>
<evidence type="ECO:0000313" key="4">
    <source>
        <dbReference type="EMBL" id="SFG48884.1"/>
    </source>
</evidence>
<evidence type="ECO:0000313" key="3">
    <source>
        <dbReference type="EMBL" id="NYH87080.1"/>
    </source>
</evidence>
<proteinExistence type="inferred from homology"/>
<dbReference type="RefSeq" id="WP_092883519.1">
    <property type="nucleotide sequence ID" value="NZ_FOOI01000006.1"/>
</dbReference>
<dbReference type="EMBL" id="JACBZA010000001">
    <property type="protein sequence ID" value="NYH87080.1"/>
    <property type="molecule type" value="Genomic_DNA"/>
</dbReference>
<dbReference type="Pfam" id="PF03795">
    <property type="entry name" value="YCII"/>
    <property type="match status" value="1"/>
</dbReference>
<evidence type="ECO:0000259" key="2">
    <source>
        <dbReference type="Pfam" id="PF03795"/>
    </source>
</evidence>
<dbReference type="InterPro" id="IPR005545">
    <property type="entry name" value="YCII"/>
</dbReference>
<evidence type="ECO:0000313" key="5">
    <source>
        <dbReference type="Proteomes" id="UP000199052"/>
    </source>
</evidence>
<dbReference type="Proteomes" id="UP000199052">
    <property type="component" value="Unassembled WGS sequence"/>
</dbReference>